<organism evidence="1 2">
    <name type="scientific">Punica granatum</name>
    <name type="common">Pomegranate</name>
    <dbReference type="NCBI Taxonomy" id="22663"/>
    <lineage>
        <taxon>Eukaryota</taxon>
        <taxon>Viridiplantae</taxon>
        <taxon>Streptophyta</taxon>
        <taxon>Embryophyta</taxon>
        <taxon>Tracheophyta</taxon>
        <taxon>Spermatophyta</taxon>
        <taxon>Magnoliopsida</taxon>
        <taxon>eudicotyledons</taxon>
        <taxon>Gunneridae</taxon>
        <taxon>Pentapetalae</taxon>
        <taxon>rosids</taxon>
        <taxon>malvids</taxon>
        <taxon>Myrtales</taxon>
        <taxon>Lythraceae</taxon>
        <taxon>Punica</taxon>
    </lineage>
</organism>
<accession>A0A2I0IUI9</accession>
<dbReference type="EMBL" id="PGOL01002470">
    <property type="protein sequence ID" value="PKI47654.1"/>
    <property type="molecule type" value="Genomic_DNA"/>
</dbReference>
<evidence type="ECO:0000313" key="2">
    <source>
        <dbReference type="Proteomes" id="UP000233551"/>
    </source>
</evidence>
<comment type="caution">
    <text evidence="1">The sequence shown here is derived from an EMBL/GenBank/DDBJ whole genome shotgun (WGS) entry which is preliminary data.</text>
</comment>
<dbReference type="AlphaFoldDB" id="A0A2I0IUI9"/>
<proteinExistence type="predicted"/>
<keyword evidence="2" id="KW-1185">Reference proteome</keyword>
<sequence length="62" mass="6532">MGEGADSGGYVGGYHFPIEVVGRSKIPIMWGDLMIANACSAKGTDVSNDPVISNNCMWAVKN</sequence>
<name>A0A2I0IUI9_PUNGR</name>
<dbReference type="Proteomes" id="UP000233551">
    <property type="component" value="Unassembled WGS sequence"/>
</dbReference>
<protein>
    <submittedName>
        <fullName evidence="1">Uncharacterized protein</fullName>
    </submittedName>
</protein>
<reference evidence="1 2" key="1">
    <citation type="submission" date="2017-11" db="EMBL/GenBank/DDBJ databases">
        <title>De-novo sequencing of pomegranate (Punica granatum L.) genome.</title>
        <authorList>
            <person name="Akparov Z."/>
            <person name="Amiraslanov A."/>
            <person name="Hajiyeva S."/>
            <person name="Abbasov M."/>
            <person name="Kaur K."/>
            <person name="Hamwieh A."/>
            <person name="Solovyev V."/>
            <person name="Salamov A."/>
            <person name="Braich B."/>
            <person name="Kosarev P."/>
            <person name="Mahmoud A."/>
            <person name="Hajiyev E."/>
            <person name="Babayeva S."/>
            <person name="Izzatullayeva V."/>
            <person name="Mammadov A."/>
            <person name="Mammadov A."/>
            <person name="Sharifova S."/>
            <person name="Ojaghi J."/>
            <person name="Eynullazada K."/>
            <person name="Bayramov B."/>
            <person name="Abdulazimova A."/>
            <person name="Shahmuradov I."/>
        </authorList>
    </citation>
    <scope>NUCLEOTIDE SEQUENCE [LARGE SCALE GENOMIC DNA]</scope>
    <source>
        <strain evidence="2">cv. AG2017</strain>
        <tissue evidence="1">Leaf</tissue>
    </source>
</reference>
<gene>
    <name evidence="1" type="ORF">CRG98_031940</name>
</gene>
<evidence type="ECO:0000313" key="1">
    <source>
        <dbReference type="EMBL" id="PKI47654.1"/>
    </source>
</evidence>